<protein>
    <recommendedName>
        <fullName evidence="3 8">Mediator of RNA polymerase II transcription subunit 18</fullName>
    </recommendedName>
    <alternativeName>
        <fullName evidence="7 8">Mediator complex subunit 18</fullName>
    </alternativeName>
</protein>
<gene>
    <name evidence="8" type="primary">MED18</name>
    <name evidence="9" type="ORF">UCREL1_7871</name>
</gene>
<accession>M7T5S5</accession>
<dbReference type="InterPro" id="IPR019095">
    <property type="entry name" value="Mediator_Med18"/>
</dbReference>
<dbReference type="GO" id="GO:0070847">
    <property type="term" value="C:core mediator complex"/>
    <property type="evidence" value="ECO:0007669"/>
    <property type="project" value="TreeGrafter"/>
</dbReference>
<evidence type="ECO:0000256" key="5">
    <source>
        <dbReference type="ARBA" id="ARBA00023163"/>
    </source>
</evidence>
<dbReference type="Pfam" id="PF09637">
    <property type="entry name" value="Med18"/>
    <property type="match status" value="1"/>
</dbReference>
<evidence type="ECO:0000256" key="2">
    <source>
        <dbReference type="ARBA" id="ARBA00009814"/>
    </source>
</evidence>
<dbReference type="KEGG" id="ela:UCREL1_7871"/>
<dbReference type="eggNOG" id="ENOG502RI2G">
    <property type="taxonomic scope" value="Eukaryota"/>
</dbReference>
<dbReference type="HOGENOM" id="CLU_042562_1_0_1"/>
<dbReference type="PANTHER" id="PTHR13321">
    <property type="entry name" value="MEDIATOR OF RNA POLYMERASE II TRANSCRIPTION, SUBUNIT 18"/>
    <property type="match status" value="1"/>
</dbReference>
<dbReference type="GO" id="GO:0006369">
    <property type="term" value="P:termination of RNA polymerase II transcription"/>
    <property type="evidence" value="ECO:0007669"/>
    <property type="project" value="TreeGrafter"/>
</dbReference>
<dbReference type="GO" id="GO:0016592">
    <property type="term" value="C:mediator complex"/>
    <property type="evidence" value="ECO:0007669"/>
    <property type="project" value="InterPro"/>
</dbReference>
<comment type="function">
    <text evidence="8">Component of the Mediator complex, a coactivator involved in the regulated transcription of nearly all RNA polymerase II-dependent genes. Mediator functions as a bridge to convey information from gene-specific regulatory proteins to the basal RNA polymerase II transcription machinery. Mediator is recruited to promoters by direct interactions with regulatory proteins and serves as a scaffold for the assembly of a functional preinitiation complex with RNA polymerase II and the general transcription factors.</text>
</comment>
<dbReference type="PANTHER" id="PTHR13321:SF2">
    <property type="entry name" value="MEDIATOR OF RNA POLYMERASE II TRANSCRIPTION SUBUNIT 18"/>
    <property type="match status" value="1"/>
</dbReference>
<organism evidence="9 10">
    <name type="scientific">Eutypa lata (strain UCR-EL1)</name>
    <name type="common">Grapevine dieback disease fungus</name>
    <name type="synonym">Eutypa armeniacae</name>
    <dbReference type="NCBI Taxonomy" id="1287681"/>
    <lineage>
        <taxon>Eukaryota</taxon>
        <taxon>Fungi</taxon>
        <taxon>Dikarya</taxon>
        <taxon>Ascomycota</taxon>
        <taxon>Pezizomycotina</taxon>
        <taxon>Sordariomycetes</taxon>
        <taxon>Xylariomycetidae</taxon>
        <taxon>Xylariales</taxon>
        <taxon>Diatrypaceae</taxon>
        <taxon>Eutypa</taxon>
    </lineage>
</organism>
<keyword evidence="4 8" id="KW-0805">Transcription regulation</keyword>
<dbReference type="Gene3D" id="2.40.320.10">
    <property type="entry name" value="Hypothetical Protein Pfu-838710-001"/>
    <property type="match status" value="1"/>
</dbReference>
<keyword evidence="8" id="KW-0010">Activator</keyword>
<evidence type="ECO:0000256" key="7">
    <source>
        <dbReference type="ARBA" id="ARBA00032012"/>
    </source>
</evidence>
<dbReference type="GO" id="GO:0006357">
    <property type="term" value="P:regulation of transcription by RNA polymerase II"/>
    <property type="evidence" value="ECO:0007669"/>
    <property type="project" value="InterPro"/>
</dbReference>
<evidence type="ECO:0000256" key="3">
    <source>
        <dbReference type="ARBA" id="ARBA00019612"/>
    </source>
</evidence>
<evidence type="ECO:0000256" key="4">
    <source>
        <dbReference type="ARBA" id="ARBA00023015"/>
    </source>
</evidence>
<comment type="subunit">
    <text evidence="8">Component of the Mediator complex.</text>
</comment>
<dbReference type="AlphaFoldDB" id="M7T5S5"/>
<keyword evidence="10" id="KW-1185">Reference proteome</keyword>
<evidence type="ECO:0000256" key="1">
    <source>
        <dbReference type="ARBA" id="ARBA00004123"/>
    </source>
</evidence>
<keyword evidence="6 8" id="KW-0539">Nucleus</keyword>
<evidence type="ECO:0000256" key="6">
    <source>
        <dbReference type="ARBA" id="ARBA00023242"/>
    </source>
</evidence>
<evidence type="ECO:0000313" key="10">
    <source>
        <dbReference type="Proteomes" id="UP000012174"/>
    </source>
</evidence>
<dbReference type="EMBL" id="KB706933">
    <property type="protein sequence ID" value="EMR65151.1"/>
    <property type="molecule type" value="Genomic_DNA"/>
</dbReference>
<sequence>MYELFLTTPVRKDDFEMACAILQGLTCMQARQNVHRILYFAGQPQPRGLFNQRCFRQSPALPLWKELSKQLTRSSYVMQLAYDVSPETDFGNGAIVDLNSTPGTLRWMDLPDPLRDTPVTQRKKIDIPDQRNLLTALSDNAHTYKNELIQETFTYVRTNIEFVFTRSYHLPESPGRPVATLPAWADLRPVDPAQKWVFNVKLTVEEENQPEKLQKANKELLTVKEELDKLFDFKIVDRRVLDTRIAPPQVIPPR</sequence>
<proteinExistence type="inferred from homology"/>
<dbReference type="OMA" id="MHEIFLT"/>
<name>M7T5S5_EUTLA</name>
<keyword evidence="5 8" id="KW-0804">Transcription</keyword>
<dbReference type="Proteomes" id="UP000012174">
    <property type="component" value="Unassembled WGS sequence"/>
</dbReference>
<dbReference type="STRING" id="1287681.M7T5S5"/>
<evidence type="ECO:0000313" key="9">
    <source>
        <dbReference type="EMBL" id="EMR65151.1"/>
    </source>
</evidence>
<comment type="subcellular location">
    <subcellularLocation>
        <location evidence="1 8">Nucleus</location>
    </subcellularLocation>
</comment>
<dbReference type="OrthoDB" id="5348092at2759"/>
<evidence type="ECO:0000256" key="8">
    <source>
        <dbReference type="RuleBase" id="RU364150"/>
    </source>
</evidence>
<reference evidence="10" key="1">
    <citation type="journal article" date="2013" name="Genome Announc.">
        <title>Draft genome sequence of the grapevine dieback fungus Eutypa lata UCR-EL1.</title>
        <authorList>
            <person name="Blanco-Ulate B."/>
            <person name="Rolshausen P.E."/>
            <person name="Cantu D."/>
        </authorList>
    </citation>
    <scope>NUCLEOTIDE SEQUENCE [LARGE SCALE GENOMIC DNA]</scope>
    <source>
        <strain evidence="10">UCR-EL1</strain>
    </source>
</reference>
<comment type="similarity">
    <text evidence="2 8">Belongs to the Mediator complex subunit 18 family.</text>
</comment>
<dbReference type="GO" id="GO:0003712">
    <property type="term" value="F:transcription coregulator activity"/>
    <property type="evidence" value="ECO:0007669"/>
    <property type="project" value="InterPro"/>
</dbReference>